<evidence type="ECO:0000313" key="1">
    <source>
        <dbReference type="EMBL" id="TFU06164.1"/>
    </source>
</evidence>
<dbReference type="OrthoDB" id="7064574at2"/>
<protein>
    <recommendedName>
        <fullName evidence="3">Head protein</fullName>
    </recommendedName>
</protein>
<dbReference type="Pfam" id="PF17236">
    <property type="entry name" value="SU10_MCP"/>
    <property type="match status" value="1"/>
</dbReference>
<sequence>MTSATYTTFDAVGRVEDVSDIITNITPSKTPFLTAIGSDTTKNVEFKWQEDRLRASAANAKKEGADATVSARAATLMRKNVTQILSDTFKISDTQDTVKQYGRARETAYQTVKVGKELKLDLERAYVSPQTMVDAVDEDTARVTAGALAQIHADVTVDALGAGLTEDAIMDATEASANAGGTPDILMIRMKDAKLVAAFSGNATRTRDVSETPNKIVNSIDVYVTPYAELKVVKNLEMNAFEHALGLDAEMWADVVLRGYKREALAKTGDAETTMIVTERGLKSKNYRSGFAITNLDA</sequence>
<dbReference type="EMBL" id="SIHO01000001">
    <property type="protein sequence ID" value="TFU06164.1"/>
    <property type="molecule type" value="Genomic_DNA"/>
</dbReference>
<evidence type="ECO:0000313" key="2">
    <source>
        <dbReference type="Proteomes" id="UP000297737"/>
    </source>
</evidence>
<comment type="caution">
    <text evidence="1">The sequence shown here is derived from an EMBL/GenBank/DDBJ whole genome shotgun (WGS) entry which is preliminary data.</text>
</comment>
<accession>A0A4Y9ERD6</accession>
<dbReference type="RefSeq" id="WP_135244888.1">
    <property type="nucleotide sequence ID" value="NZ_SIHO01000001.1"/>
</dbReference>
<organism evidence="1 2">
    <name type="scientific">Glacieibacterium arshaanense</name>
    <dbReference type="NCBI Taxonomy" id="2511025"/>
    <lineage>
        <taxon>Bacteria</taxon>
        <taxon>Pseudomonadati</taxon>
        <taxon>Pseudomonadota</taxon>
        <taxon>Alphaproteobacteria</taxon>
        <taxon>Sphingomonadales</taxon>
        <taxon>Sphingosinicellaceae</taxon>
        <taxon>Glacieibacterium</taxon>
    </lineage>
</organism>
<reference evidence="1 2" key="1">
    <citation type="submission" date="2019-02" db="EMBL/GenBank/DDBJ databases">
        <title>Polymorphobacter sp. isolated from the lake at the Tibet of China.</title>
        <authorList>
            <person name="Li A."/>
        </authorList>
    </citation>
    <scope>NUCLEOTIDE SEQUENCE [LARGE SCALE GENOMIC DNA]</scope>
    <source>
        <strain evidence="1 2">DJ1R-1</strain>
    </source>
</reference>
<dbReference type="InterPro" id="IPR035198">
    <property type="entry name" value="SU10_MCP"/>
</dbReference>
<dbReference type="AlphaFoldDB" id="A0A4Y9ERD6"/>
<gene>
    <name evidence="1" type="ORF">EUV02_03900</name>
</gene>
<evidence type="ECO:0008006" key="3">
    <source>
        <dbReference type="Google" id="ProtNLM"/>
    </source>
</evidence>
<keyword evidence="2" id="KW-1185">Reference proteome</keyword>
<proteinExistence type="predicted"/>
<dbReference type="Proteomes" id="UP000297737">
    <property type="component" value="Unassembled WGS sequence"/>
</dbReference>
<name>A0A4Y9ERD6_9SPHN</name>